<dbReference type="InterPro" id="IPR015424">
    <property type="entry name" value="PyrdxlP-dep_Trfase"/>
</dbReference>
<dbReference type="Gene3D" id="3.40.640.10">
    <property type="entry name" value="Type I PLP-dependent aspartate aminotransferase-like (Major domain)"/>
    <property type="match status" value="1"/>
</dbReference>
<evidence type="ECO:0000256" key="2">
    <source>
        <dbReference type="ARBA" id="ARBA00022898"/>
    </source>
</evidence>
<dbReference type="Pfam" id="PF00155">
    <property type="entry name" value="Aminotran_1_2"/>
    <property type="match status" value="1"/>
</dbReference>
<keyword evidence="7" id="KW-0808">Transferase</keyword>
<dbReference type="InterPro" id="IPR000524">
    <property type="entry name" value="Tscrpt_reg_HTH_GntR"/>
</dbReference>
<keyword evidence="2" id="KW-0663">Pyridoxal phosphate</keyword>
<dbReference type="SUPFAM" id="SSF46785">
    <property type="entry name" value="Winged helix' DNA-binding domain"/>
    <property type="match status" value="1"/>
</dbReference>
<feature type="domain" description="HTH gntR-type" evidence="6">
    <location>
        <begin position="6"/>
        <end position="74"/>
    </location>
</feature>
<dbReference type="InterPro" id="IPR036388">
    <property type="entry name" value="WH-like_DNA-bd_sf"/>
</dbReference>
<keyword evidence="8" id="KW-1185">Reference proteome</keyword>
<name>A0A3M6QI53_9BURK</name>
<reference evidence="7 8" key="1">
    <citation type="submission" date="2018-10" db="EMBL/GenBank/DDBJ databases">
        <title>Draft genome of Cortibacter populi DSM10536.</title>
        <authorList>
            <person name="Bernier A.-M."/>
            <person name="Bernard K."/>
        </authorList>
    </citation>
    <scope>NUCLEOTIDE SEQUENCE [LARGE SCALE GENOMIC DNA]</scope>
    <source>
        <strain evidence="7 8">DSM 105136</strain>
    </source>
</reference>
<dbReference type="PROSITE" id="PS50949">
    <property type="entry name" value="HTH_GNTR"/>
    <property type="match status" value="1"/>
</dbReference>
<keyword evidence="4" id="KW-0238">DNA-binding</keyword>
<evidence type="ECO:0000256" key="5">
    <source>
        <dbReference type="ARBA" id="ARBA00023163"/>
    </source>
</evidence>
<dbReference type="RefSeq" id="WP_122231928.1">
    <property type="nucleotide sequence ID" value="NZ_RDQO01000008.1"/>
</dbReference>
<dbReference type="Proteomes" id="UP000278006">
    <property type="component" value="Unassembled WGS sequence"/>
</dbReference>
<dbReference type="CDD" id="cd00609">
    <property type="entry name" value="AAT_like"/>
    <property type="match status" value="1"/>
</dbReference>
<dbReference type="Gene3D" id="1.10.10.10">
    <property type="entry name" value="Winged helix-like DNA-binding domain superfamily/Winged helix DNA-binding domain"/>
    <property type="match status" value="1"/>
</dbReference>
<accession>A0A3M6QI53</accession>
<sequence length="481" mass="53469">MPARDDYLYRRIAGHYHSAIRTRQLLPGQALPSIRAIMQAQNVSMATAVKSVHLLEAQGLVECRPRHGYFVRKPVAAPTLEPAAIAGPLSVRGDCYTGIGERISTLVEKARRSPIRVDLAIATPPAELFDAQGIRRLAIQILKEQPELLVTGRSVQRDESAFQHAVAGHAARHGMHIPPERILSTTGNSEAITLALSAICTPGDWVAVESPTFYGHLQIIESLHLRALEIPCEPGTGMSLPALQLALDTHPQIKAVVVTPNMQMPTGATMPADRRRQLAQLAATRGLAIVEDDSYGLLAMPERYVAPIQSWDERGHVIYCESFNKPLLPGLRQGWLHGGQWHNRIAMFKTAQSRFTQPFGQVMSSRYLLEQPRQRRHLARLRETLRQRSEAMARLIRRSFPAGTDFVLGDASLSLWLRLPAADPQGRLFDLALAKGIRIAPGSMFSHTQHYDQYLRLSCVQRITPEIEWACRELGRLVAAL</sequence>
<dbReference type="InterPro" id="IPR051446">
    <property type="entry name" value="HTH_trans_reg/aminotransferase"/>
</dbReference>
<dbReference type="GO" id="GO:0030170">
    <property type="term" value="F:pyridoxal phosphate binding"/>
    <property type="evidence" value="ECO:0007669"/>
    <property type="project" value="InterPro"/>
</dbReference>
<evidence type="ECO:0000256" key="1">
    <source>
        <dbReference type="ARBA" id="ARBA00005384"/>
    </source>
</evidence>
<dbReference type="Pfam" id="PF00392">
    <property type="entry name" value="GntR"/>
    <property type="match status" value="1"/>
</dbReference>
<protein>
    <submittedName>
        <fullName evidence="7">PLP-dependent aminotransferase family protein</fullName>
    </submittedName>
</protein>
<dbReference type="CDD" id="cd07377">
    <property type="entry name" value="WHTH_GntR"/>
    <property type="match status" value="1"/>
</dbReference>
<proteinExistence type="inferred from homology"/>
<dbReference type="InterPro" id="IPR036390">
    <property type="entry name" value="WH_DNA-bd_sf"/>
</dbReference>
<dbReference type="PANTHER" id="PTHR46577:SF2">
    <property type="entry name" value="TRANSCRIPTIONAL REGULATORY PROTEIN"/>
    <property type="match status" value="1"/>
</dbReference>
<evidence type="ECO:0000259" key="6">
    <source>
        <dbReference type="PROSITE" id="PS50949"/>
    </source>
</evidence>
<dbReference type="InterPro" id="IPR015422">
    <property type="entry name" value="PyrdxlP-dep_Trfase_small"/>
</dbReference>
<comment type="caution">
    <text evidence="7">The sequence shown here is derived from an EMBL/GenBank/DDBJ whole genome shotgun (WGS) entry which is preliminary data.</text>
</comment>
<dbReference type="GO" id="GO:0003677">
    <property type="term" value="F:DNA binding"/>
    <property type="evidence" value="ECO:0007669"/>
    <property type="project" value="UniProtKB-KW"/>
</dbReference>
<keyword evidence="7" id="KW-0032">Aminotransferase</keyword>
<dbReference type="GO" id="GO:0003700">
    <property type="term" value="F:DNA-binding transcription factor activity"/>
    <property type="evidence" value="ECO:0007669"/>
    <property type="project" value="InterPro"/>
</dbReference>
<keyword evidence="5" id="KW-0804">Transcription</keyword>
<dbReference type="InterPro" id="IPR004839">
    <property type="entry name" value="Aminotransferase_I/II_large"/>
</dbReference>
<dbReference type="SUPFAM" id="SSF53383">
    <property type="entry name" value="PLP-dependent transferases"/>
    <property type="match status" value="1"/>
</dbReference>
<comment type="similarity">
    <text evidence="1">In the C-terminal section; belongs to the class-I pyridoxal-phosphate-dependent aminotransferase family.</text>
</comment>
<dbReference type="PANTHER" id="PTHR46577">
    <property type="entry name" value="HTH-TYPE TRANSCRIPTIONAL REGULATORY PROTEIN GABR"/>
    <property type="match status" value="1"/>
</dbReference>
<evidence type="ECO:0000256" key="3">
    <source>
        <dbReference type="ARBA" id="ARBA00023015"/>
    </source>
</evidence>
<evidence type="ECO:0000313" key="7">
    <source>
        <dbReference type="EMBL" id="RMX02615.1"/>
    </source>
</evidence>
<gene>
    <name evidence="7" type="ORF">D8I35_18395</name>
</gene>
<dbReference type="SMART" id="SM00345">
    <property type="entry name" value="HTH_GNTR"/>
    <property type="match status" value="1"/>
</dbReference>
<dbReference type="GO" id="GO:0008483">
    <property type="term" value="F:transaminase activity"/>
    <property type="evidence" value="ECO:0007669"/>
    <property type="project" value="UniProtKB-KW"/>
</dbReference>
<evidence type="ECO:0000256" key="4">
    <source>
        <dbReference type="ARBA" id="ARBA00023125"/>
    </source>
</evidence>
<dbReference type="EMBL" id="RDQO01000008">
    <property type="protein sequence ID" value="RMX02615.1"/>
    <property type="molecule type" value="Genomic_DNA"/>
</dbReference>
<evidence type="ECO:0000313" key="8">
    <source>
        <dbReference type="Proteomes" id="UP000278006"/>
    </source>
</evidence>
<dbReference type="Gene3D" id="3.90.1150.10">
    <property type="entry name" value="Aspartate Aminotransferase, domain 1"/>
    <property type="match status" value="1"/>
</dbReference>
<dbReference type="AlphaFoldDB" id="A0A3M6QI53"/>
<organism evidence="7 8">
    <name type="scientific">Corticibacter populi</name>
    <dbReference type="NCBI Taxonomy" id="1550736"/>
    <lineage>
        <taxon>Bacteria</taxon>
        <taxon>Pseudomonadati</taxon>
        <taxon>Pseudomonadota</taxon>
        <taxon>Betaproteobacteria</taxon>
        <taxon>Burkholderiales</taxon>
        <taxon>Comamonadaceae</taxon>
        <taxon>Corticibacter</taxon>
    </lineage>
</organism>
<dbReference type="InterPro" id="IPR015421">
    <property type="entry name" value="PyrdxlP-dep_Trfase_major"/>
</dbReference>
<keyword evidence="3" id="KW-0805">Transcription regulation</keyword>
<dbReference type="OrthoDB" id="9804020at2"/>